<dbReference type="InterPro" id="IPR011146">
    <property type="entry name" value="HIT-like"/>
</dbReference>
<feature type="active site" description="Tele-AMP-histidine intermediate" evidence="1">
    <location>
        <position position="95"/>
    </location>
</feature>
<evidence type="ECO:0000256" key="1">
    <source>
        <dbReference type="PIRSR" id="PIRSR601310-1"/>
    </source>
</evidence>
<proteinExistence type="predicted"/>
<dbReference type="PROSITE" id="PS51084">
    <property type="entry name" value="HIT_2"/>
    <property type="match status" value="1"/>
</dbReference>
<dbReference type="GO" id="GO:0009117">
    <property type="term" value="P:nucleotide metabolic process"/>
    <property type="evidence" value="ECO:0007669"/>
    <property type="project" value="TreeGrafter"/>
</dbReference>
<evidence type="ECO:0000256" key="2">
    <source>
        <dbReference type="PIRSR" id="PIRSR601310-3"/>
    </source>
</evidence>
<dbReference type="PANTHER" id="PTHR46648">
    <property type="entry name" value="HIT FAMILY PROTEIN 1"/>
    <property type="match status" value="1"/>
</dbReference>
<dbReference type="PANTHER" id="PTHR46648:SF1">
    <property type="entry name" value="ADENOSINE 5'-MONOPHOSPHORAMIDASE HNT1"/>
    <property type="match status" value="1"/>
</dbReference>
<dbReference type="EMBL" id="NEVK01000008">
    <property type="protein sequence ID" value="OZI16610.1"/>
    <property type="molecule type" value="Genomic_DNA"/>
</dbReference>
<keyword evidence="6" id="KW-1185">Reference proteome</keyword>
<organism evidence="5 6">
    <name type="scientific">Bordetella genomosp. 7</name>
    <dbReference type="NCBI Taxonomy" id="1416805"/>
    <lineage>
        <taxon>Bacteria</taxon>
        <taxon>Pseudomonadati</taxon>
        <taxon>Pseudomonadota</taxon>
        <taxon>Betaproteobacteria</taxon>
        <taxon>Burkholderiales</taxon>
        <taxon>Alcaligenaceae</taxon>
        <taxon>Bordetella</taxon>
    </lineage>
</organism>
<dbReference type="Gene3D" id="3.30.428.10">
    <property type="entry name" value="HIT-like"/>
    <property type="match status" value="1"/>
</dbReference>
<protein>
    <submittedName>
        <fullName evidence="5">HIT family protein</fullName>
    </submittedName>
</protein>
<reference evidence="6" key="1">
    <citation type="submission" date="2017-05" db="EMBL/GenBank/DDBJ databases">
        <title>Complete and WGS of Bordetella genogroups.</title>
        <authorList>
            <person name="Spilker T."/>
            <person name="Lipuma J."/>
        </authorList>
    </citation>
    <scope>NUCLEOTIDE SEQUENCE [LARGE SCALE GENOMIC DNA]</scope>
    <source>
        <strain evidence="6">AU18089</strain>
    </source>
</reference>
<feature type="short sequence motif" description="Histidine triad motif" evidence="2 3">
    <location>
        <begin position="93"/>
        <end position="97"/>
    </location>
</feature>
<evidence type="ECO:0000259" key="4">
    <source>
        <dbReference type="PROSITE" id="PS51084"/>
    </source>
</evidence>
<dbReference type="Pfam" id="PF01230">
    <property type="entry name" value="HIT"/>
    <property type="match status" value="1"/>
</dbReference>
<gene>
    <name evidence="5" type="ORF">CAL19_18225</name>
</gene>
<dbReference type="PRINTS" id="PR00332">
    <property type="entry name" value="HISTRIAD"/>
</dbReference>
<name>A0A261QW63_9BORD</name>
<dbReference type="GO" id="GO:0003824">
    <property type="term" value="F:catalytic activity"/>
    <property type="evidence" value="ECO:0007669"/>
    <property type="project" value="InterPro"/>
</dbReference>
<comment type="caution">
    <text evidence="5">The sequence shown here is derived from an EMBL/GenBank/DDBJ whole genome shotgun (WGS) entry which is preliminary data.</text>
</comment>
<dbReference type="RefSeq" id="WP_026639669.1">
    <property type="nucleotide sequence ID" value="NZ_NEVK01000008.1"/>
</dbReference>
<sequence length="145" mass="16515">MSENCLFCRIARQQIPAHVVHQDDDILAFLDIQPVRRGHVLIIPRQHYAYFEDMPDALAGRIMALGQQLARAMKRLYQVERVGFVYTGIHVAHAHAHVIPMHHPQDITSTQYIAQQDLQFIMPPQCPADQLTDTAAQLRRELASG</sequence>
<dbReference type="AlphaFoldDB" id="A0A261QW63"/>
<dbReference type="InterPro" id="IPR036265">
    <property type="entry name" value="HIT-like_sf"/>
</dbReference>
<accession>A0A261QW63</accession>
<dbReference type="SUPFAM" id="SSF54197">
    <property type="entry name" value="HIT-like"/>
    <property type="match status" value="1"/>
</dbReference>
<evidence type="ECO:0000313" key="6">
    <source>
        <dbReference type="Proteomes" id="UP000216947"/>
    </source>
</evidence>
<dbReference type="Proteomes" id="UP000216947">
    <property type="component" value="Unassembled WGS sequence"/>
</dbReference>
<dbReference type="InterPro" id="IPR001310">
    <property type="entry name" value="Histidine_triad_HIT"/>
</dbReference>
<evidence type="ECO:0000313" key="5">
    <source>
        <dbReference type="EMBL" id="OZI16610.1"/>
    </source>
</evidence>
<feature type="domain" description="HIT" evidence="4">
    <location>
        <begin position="6"/>
        <end position="109"/>
    </location>
</feature>
<evidence type="ECO:0000256" key="3">
    <source>
        <dbReference type="PROSITE-ProRule" id="PRU00464"/>
    </source>
</evidence>